<dbReference type="EMBL" id="JACHHN010000001">
    <property type="protein sequence ID" value="MBB5189893.1"/>
    <property type="molecule type" value="Genomic_DNA"/>
</dbReference>
<dbReference type="AlphaFoldDB" id="A0A840RBW8"/>
<feature type="transmembrane region" description="Helical" evidence="5">
    <location>
        <begin position="94"/>
        <end position="113"/>
    </location>
</feature>
<keyword evidence="2 5" id="KW-0812">Transmembrane</keyword>
<dbReference type="PANTHER" id="PTHR43701:SF2">
    <property type="entry name" value="MEMBRANE TRANSPORTER PROTEIN YJNA-RELATED"/>
    <property type="match status" value="1"/>
</dbReference>
<comment type="caution">
    <text evidence="6">The sequence shown here is derived from an EMBL/GenBank/DDBJ whole genome shotgun (WGS) entry which is preliminary data.</text>
</comment>
<dbReference type="Proteomes" id="UP000543030">
    <property type="component" value="Unassembled WGS sequence"/>
</dbReference>
<feature type="transmembrane region" description="Helical" evidence="5">
    <location>
        <begin position="242"/>
        <end position="262"/>
    </location>
</feature>
<dbReference type="GO" id="GO:0005886">
    <property type="term" value="C:plasma membrane"/>
    <property type="evidence" value="ECO:0007669"/>
    <property type="project" value="UniProtKB-SubCell"/>
</dbReference>
<keyword evidence="4 5" id="KW-0472">Membrane</keyword>
<dbReference type="InterPro" id="IPR002781">
    <property type="entry name" value="TM_pro_TauE-like"/>
</dbReference>
<name>A0A840RBW8_9NEIS</name>
<organism evidence="6 7">
    <name type="scientific">Silvimonas terrae</name>
    <dbReference type="NCBI Taxonomy" id="300266"/>
    <lineage>
        <taxon>Bacteria</taxon>
        <taxon>Pseudomonadati</taxon>
        <taxon>Pseudomonadota</taxon>
        <taxon>Betaproteobacteria</taxon>
        <taxon>Neisseriales</taxon>
        <taxon>Chitinibacteraceae</taxon>
        <taxon>Silvimonas</taxon>
    </lineage>
</organism>
<comment type="subcellular location">
    <subcellularLocation>
        <location evidence="5">Cell membrane</location>
        <topology evidence="5">Multi-pass membrane protein</topology>
    </subcellularLocation>
    <subcellularLocation>
        <location evidence="1">Membrane</location>
        <topology evidence="1">Multi-pass membrane protein</topology>
    </subcellularLocation>
</comment>
<dbReference type="Pfam" id="PF01925">
    <property type="entry name" value="TauE"/>
    <property type="match status" value="1"/>
</dbReference>
<feature type="transmembrane region" description="Helical" evidence="5">
    <location>
        <begin position="70"/>
        <end position="88"/>
    </location>
</feature>
<proteinExistence type="inferred from homology"/>
<dbReference type="PANTHER" id="PTHR43701">
    <property type="entry name" value="MEMBRANE TRANSPORTER PROTEIN MJ0441-RELATED"/>
    <property type="match status" value="1"/>
</dbReference>
<feature type="transmembrane region" description="Helical" evidence="5">
    <location>
        <begin position="36"/>
        <end position="58"/>
    </location>
</feature>
<comment type="similarity">
    <text evidence="5">Belongs to the 4-toluene sulfonate uptake permease (TSUP) (TC 2.A.102) family.</text>
</comment>
<evidence type="ECO:0000256" key="2">
    <source>
        <dbReference type="ARBA" id="ARBA00022692"/>
    </source>
</evidence>
<protein>
    <recommendedName>
        <fullName evidence="5">Probable membrane transporter protein</fullName>
    </recommendedName>
</protein>
<dbReference type="RefSeq" id="WP_184097382.1">
    <property type="nucleotide sequence ID" value="NZ_JACHHN010000001.1"/>
</dbReference>
<evidence type="ECO:0000313" key="6">
    <source>
        <dbReference type="EMBL" id="MBB5189893.1"/>
    </source>
</evidence>
<evidence type="ECO:0000313" key="7">
    <source>
        <dbReference type="Proteomes" id="UP000543030"/>
    </source>
</evidence>
<sequence length="264" mass="26972">MIVVLLLGTLVGAVLGLTGAGGGILAVPALVNGLGWTVQQAAPVALIAVATGAAVGALEGFRHGLVRYRAAALIALAAMPMTFVGRWLALQISATLLAGVFGAVMLLVAWRAWQSATARAEHPQQAARCRVDPVSGRLIWTPLTVVLMCVVGMLTGLLTGLLGVGGGFVIVPALRRLTNLAMQSIVATSLLVIALTGISGVVSTLVHGGQLPVMVLWPFMGALIAGMALGRKLSGHLSGATIQRSFALLLLLIAGSMLWRAAGL</sequence>
<accession>A0A840RBW8</accession>
<evidence type="ECO:0000256" key="1">
    <source>
        <dbReference type="ARBA" id="ARBA00004141"/>
    </source>
</evidence>
<keyword evidence="5" id="KW-1003">Cell membrane</keyword>
<reference evidence="6 7" key="1">
    <citation type="submission" date="2020-08" db="EMBL/GenBank/DDBJ databases">
        <title>Genomic Encyclopedia of Type Strains, Phase IV (KMG-IV): sequencing the most valuable type-strain genomes for metagenomic binning, comparative biology and taxonomic classification.</title>
        <authorList>
            <person name="Goeker M."/>
        </authorList>
    </citation>
    <scope>NUCLEOTIDE SEQUENCE [LARGE SCALE GENOMIC DNA]</scope>
    <source>
        <strain evidence="6 7">DSM 18233</strain>
    </source>
</reference>
<evidence type="ECO:0000256" key="3">
    <source>
        <dbReference type="ARBA" id="ARBA00022989"/>
    </source>
</evidence>
<keyword evidence="3 5" id="KW-1133">Transmembrane helix</keyword>
<feature type="transmembrane region" description="Helical" evidence="5">
    <location>
        <begin position="211"/>
        <end position="230"/>
    </location>
</feature>
<feature type="transmembrane region" description="Helical" evidence="5">
    <location>
        <begin position="185"/>
        <end position="205"/>
    </location>
</feature>
<evidence type="ECO:0000256" key="5">
    <source>
        <dbReference type="RuleBase" id="RU363041"/>
    </source>
</evidence>
<gene>
    <name evidence="6" type="ORF">HNQ50_000603</name>
</gene>
<evidence type="ECO:0000256" key="4">
    <source>
        <dbReference type="ARBA" id="ARBA00023136"/>
    </source>
</evidence>
<keyword evidence="7" id="KW-1185">Reference proteome</keyword>
<dbReference type="InterPro" id="IPR051598">
    <property type="entry name" value="TSUP/Inactive_protease-like"/>
</dbReference>